<dbReference type="GO" id="GO:0005524">
    <property type="term" value="F:ATP binding"/>
    <property type="evidence" value="ECO:0007669"/>
    <property type="project" value="UniProtKB-UniRule"/>
</dbReference>
<keyword evidence="5 8" id="KW-0547">Nucleotide-binding</keyword>
<dbReference type="KEGG" id="maer:DAI18_16270"/>
<protein>
    <recommendedName>
        <fullName evidence="8">Protein nucleotidyltransferase YdiU</fullName>
        <ecNumber evidence="8">2.7.7.-</ecNumber>
    </recommendedName>
    <alternativeName>
        <fullName evidence="8">Protein adenylyltransferase YdiU</fullName>
        <ecNumber evidence="8">2.7.7.108</ecNumber>
    </alternativeName>
    <alternativeName>
        <fullName evidence="8">Protein uridylyltransferase YdiU</fullName>
        <ecNumber evidence="8">2.7.7.-</ecNumber>
    </alternativeName>
</protein>
<comment type="catalytic activity">
    <reaction evidence="8">
        <text>L-threonyl-[protein] + ATP = 3-O-(5'-adenylyl)-L-threonyl-[protein] + diphosphate</text>
        <dbReference type="Rhea" id="RHEA:54292"/>
        <dbReference type="Rhea" id="RHEA-COMP:11060"/>
        <dbReference type="Rhea" id="RHEA-COMP:13847"/>
        <dbReference type="ChEBI" id="CHEBI:30013"/>
        <dbReference type="ChEBI" id="CHEBI:30616"/>
        <dbReference type="ChEBI" id="CHEBI:33019"/>
        <dbReference type="ChEBI" id="CHEBI:138113"/>
        <dbReference type="EC" id="2.7.7.108"/>
    </reaction>
</comment>
<comment type="catalytic activity">
    <reaction evidence="8">
        <text>L-histidyl-[protein] + UTP = N(tele)-(5'-uridylyl)-L-histidyl-[protein] + diphosphate</text>
        <dbReference type="Rhea" id="RHEA:83891"/>
        <dbReference type="Rhea" id="RHEA-COMP:9745"/>
        <dbReference type="Rhea" id="RHEA-COMP:20239"/>
        <dbReference type="ChEBI" id="CHEBI:29979"/>
        <dbReference type="ChEBI" id="CHEBI:33019"/>
        <dbReference type="ChEBI" id="CHEBI:46398"/>
        <dbReference type="ChEBI" id="CHEBI:233474"/>
    </reaction>
</comment>
<dbReference type="RefSeq" id="WP_051528926.1">
    <property type="nucleotide sequence ID" value="NZ_CP028519.1"/>
</dbReference>
<keyword evidence="4 8" id="KW-0479">Metal-binding</keyword>
<feature type="binding site" evidence="8">
    <location>
        <position position="249"/>
    </location>
    <ligand>
        <name>Mg(2+)</name>
        <dbReference type="ChEBI" id="CHEBI:18420"/>
    </ligand>
</feature>
<keyword evidence="7 8" id="KW-0460">Magnesium</keyword>
<comment type="similarity">
    <text evidence="1 8">Belongs to the SELO family.</text>
</comment>
<comment type="catalytic activity">
    <reaction evidence="8">
        <text>L-seryl-[protein] + UTP = O-(5'-uridylyl)-L-seryl-[protein] + diphosphate</text>
        <dbReference type="Rhea" id="RHEA:64604"/>
        <dbReference type="Rhea" id="RHEA-COMP:9863"/>
        <dbReference type="Rhea" id="RHEA-COMP:16635"/>
        <dbReference type="ChEBI" id="CHEBI:29999"/>
        <dbReference type="ChEBI" id="CHEBI:33019"/>
        <dbReference type="ChEBI" id="CHEBI:46398"/>
        <dbReference type="ChEBI" id="CHEBI:156051"/>
    </reaction>
</comment>
<feature type="binding site" evidence="8">
    <location>
        <position position="109"/>
    </location>
    <ligand>
        <name>ATP</name>
        <dbReference type="ChEBI" id="CHEBI:30616"/>
    </ligand>
</feature>
<dbReference type="GO" id="GO:0070733">
    <property type="term" value="F:AMPylase activity"/>
    <property type="evidence" value="ECO:0007669"/>
    <property type="project" value="UniProtKB-EC"/>
</dbReference>
<feature type="binding site" evidence="8">
    <location>
        <position position="258"/>
    </location>
    <ligand>
        <name>ATP</name>
        <dbReference type="ChEBI" id="CHEBI:30616"/>
    </ligand>
</feature>
<keyword evidence="6 8" id="KW-0067">ATP-binding</keyword>
<comment type="cofactor">
    <cofactor evidence="8">
        <name>Mg(2+)</name>
        <dbReference type="ChEBI" id="CHEBI:18420"/>
    </cofactor>
    <cofactor evidence="8">
        <name>Mn(2+)</name>
        <dbReference type="ChEBI" id="CHEBI:29035"/>
    </cofactor>
</comment>
<reference evidence="9 10" key="1">
    <citation type="submission" date="2018-04" db="EMBL/GenBank/DDBJ databases">
        <title>Denitrifier Microvirgula.</title>
        <authorList>
            <person name="Anderson E."/>
            <person name="Jang J."/>
            <person name="Ishii S."/>
        </authorList>
    </citation>
    <scope>NUCLEOTIDE SEQUENCE [LARGE SCALE GENOMIC DNA]</scope>
    <source>
        <strain evidence="9 10">BE2.4</strain>
    </source>
</reference>
<evidence type="ECO:0000256" key="5">
    <source>
        <dbReference type="ARBA" id="ARBA00022741"/>
    </source>
</evidence>
<feature type="binding site" evidence="8">
    <location>
        <position position="172"/>
    </location>
    <ligand>
        <name>ATP</name>
        <dbReference type="ChEBI" id="CHEBI:30616"/>
    </ligand>
</feature>
<comment type="catalytic activity">
    <reaction evidence="8">
        <text>L-seryl-[protein] + ATP = 3-O-(5'-adenylyl)-L-seryl-[protein] + diphosphate</text>
        <dbReference type="Rhea" id="RHEA:58120"/>
        <dbReference type="Rhea" id="RHEA-COMP:9863"/>
        <dbReference type="Rhea" id="RHEA-COMP:15073"/>
        <dbReference type="ChEBI" id="CHEBI:29999"/>
        <dbReference type="ChEBI" id="CHEBI:30616"/>
        <dbReference type="ChEBI" id="CHEBI:33019"/>
        <dbReference type="ChEBI" id="CHEBI:142516"/>
        <dbReference type="EC" id="2.7.7.108"/>
    </reaction>
</comment>
<evidence type="ECO:0000256" key="8">
    <source>
        <dbReference type="HAMAP-Rule" id="MF_00692"/>
    </source>
</evidence>
<evidence type="ECO:0000256" key="4">
    <source>
        <dbReference type="ARBA" id="ARBA00022723"/>
    </source>
</evidence>
<dbReference type="EMBL" id="CP028519">
    <property type="protein sequence ID" value="AVY95427.1"/>
    <property type="molecule type" value="Genomic_DNA"/>
</dbReference>
<keyword evidence="2 8" id="KW-0808">Transferase</keyword>
<comment type="catalytic activity">
    <reaction evidence="8">
        <text>L-tyrosyl-[protein] + ATP = O-(5'-adenylyl)-L-tyrosyl-[protein] + diphosphate</text>
        <dbReference type="Rhea" id="RHEA:54288"/>
        <dbReference type="Rhea" id="RHEA-COMP:10136"/>
        <dbReference type="Rhea" id="RHEA-COMP:13846"/>
        <dbReference type="ChEBI" id="CHEBI:30616"/>
        <dbReference type="ChEBI" id="CHEBI:33019"/>
        <dbReference type="ChEBI" id="CHEBI:46858"/>
        <dbReference type="ChEBI" id="CHEBI:83624"/>
        <dbReference type="EC" id="2.7.7.108"/>
    </reaction>
</comment>
<dbReference type="HAMAP" id="MF_00692">
    <property type="entry name" value="SelO"/>
    <property type="match status" value="1"/>
</dbReference>
<dbReference type="EC" id="2.7.7.108" evidence="8"/>
<dbReference type="PANTHER" id="PTHR32057">
    <property type="entry name" value="PROTEIN ADENYLYLTRANSFERASE SELO, MITOCHONDRIAL"/>
    <property type="match status" value="1"/>
</dbReference>
<keyword evidence="10" id="KW-1185">Reference proteome</keyword>
<dbReference type="EC" id="2.7.7.-" evidence="8"/>
<comment type="function">
    <text evidence="8">Nucleotidyltransferase involved in the post-translational modification of proteins. It can catalyze the addition of adenosine monophosphate (AMP) or uridine monophosphate (UMP) to a protein, resulting in modifications known as AMPylation and UMPylation.</text>
</comment>
<gene>
    <name evidence="8" type="primary">ydiU</name>
    <name evidence="8" type="synonym">selO</name>
    <name evidence="9" type="ORF">DAI18_16270</name>
</gene>
<evidence type="ECO:0000256" key="1">
    <source>
        <dbReference type="ARBA" id="ARBA00009747"/>
    </source>
</evidence>
<evidence type="ECO:0000256" key="7">
    <source>
        <dbReference type="ARBA" id="ARBA00022842"/>
    </source>
</evidence>
<feature type="binding site" evidence="8">
    <location>
        <position position="121"/>
    </location>
    <ligand>
        <name>ATP</name>
        <dbReference type="ChEBI" id="CHEBI:30616"/>
    </ligand>
</feature>
<name>A0A2S0PDT7_9NEIS</name>
<dbReference type="InterPro" id="IPR003846">
    <property type="entry name" value="SelO"/>
</dbReference>
<dbReference type="PANTHER" id="PTHR32057:SF14">
    <property type="entry name" value="PROTEIN ADENYLYLTRANSFERASE SELO, MITOCHONDRIAL"/>
    <property type="match status" value="1"/>
</dbReference>
<dbReference type="Proteomes" id="UP000244173">
    <property type="component" value="Chromosome"/>
</dbReference>
<dbReference type="GO" id="GO:0000287">
    <property type="term" value="F:magnesium ion binding"/>
    <property type="evidence" value="ECO:0007669"/>
    <property type="project" value="UniProtKB-UniRule"/>
</dbReference>
<keyword evidence="3 8" id="KW-0548">Nucleotidyltransferase</keyword>
<evidence type="ECO:0000256" key="3">
    <source>
        <dbReference type="ARBA" id="ARBA00022695"/>
    </source>
</evidence>
<dbReference type="Pfam" id="PF02696">
    <property type="entry name" value="SelO"/>
    <property type="match status" value="1"/>
</dbReference>
<dbReference type="AlphaFoldDB" id="A0A2S0PDT7"/>
<evidence type="ECO:0000256" key="2">
    <source>
        <dbReference type="ARBA" id="ARBA00022679"/>
    </source>
</evidence>
<organism evidence="9 10">
    <name type="scientific">Microvirgula aerodenitrificans</name>
    <dbReference type="NCBI Taxonomy" id="57480"/>
    <lineage>
        <taxon>Bacteria</taxon>
        <taxon>Pseudomonadati</taxon>
        <taxon>Pseudomonadota</taxon>
        <taxon>Betaproteobacteria</taxon>
        <taxon>Neisseriales</taxon>
        <taxon>Aquaspirillaceae</taxon>
        <taxon>Microvirgula</taxon>
    </lineage>
</organism>
<comment type="catalytic activity">
    <reaction evidence="8">
        <text>L-tyrosyl-[protein] + UTP = O-(5'-uridylyl)-L-tyrosyl-[protein] + diphosphate</text>
        <dbReference type="Rhea" id="RHEA:83887"/>
        <dbReference type="Rhea" id="RHEA-COMP:10136"/>
        <dbReference type="Rhea" id="RHEA-COMP:20238"/>
        <dbReference type="ChEBI" id="CHEBI:33019"/>
        <dbReference type="ChEBI" id="CHEBI:46398"/>
        <dbReference type="ChEBI" id="CHEBI:46858"/>
        <dbReference type="ChEBI" id="CHEBI:90602"/>
    </reaction>
</comment>
<feature type="binding site" evidence="8">
    <location>
        <position position="87"/>
    </location>
    <ligand>
        <name>ATP</name>
        <dbReference type="ChEBI" id="CHEBI:30616"/>
    </ligand>
</feature>
<feature type="binding site" evidence="8">
    <location>
        <position position="179"/>
    </location>
    <ligand>
        <name>ATP</name>
        <dbReference type="ChEBI" id="CHEBI:30616"/>
    </ligand>
</feature>
<feature type="active site" description="Proton acceptor" evidence="8">
    <location>
        <position position="248"/>
    </location>
</feature>
<accession>A0A2S0PDT7</accession>
<sequence length="479" mass="52023">MPTLQQRLLPSRHAAVHAEFARRVLPTPLPSPRLAIVNTALAASLGIDAPTADAVGTVALLAGNAGGEAAATVYAGHQFGVWVPQLGDGRALLLGEIDSADGPQEIQLKGAGQTPYSRMGDGRAVLRSSIREYLCSEAMHGLGIPTTRALSMVTSPARVRREQMETTAVVARVSPSFIRFGHFEFFAHHGRLEALRALADYVIDRHFPACRAHADPVLALFGEVVARTATLMADWQVVGFCHGVMNTDNMSILGLTLDYGPFGFLDGFDAGHICNHSDPSGRYAWDRQPGIGQWNLACLASALLPLTGQAGLEAALARYTGLFETALAARFAAKLGLADWEDERDWPLLTALLEQMNAERTDWTLFWRRLGDFAAQRNEAVRDLFVDRERFDRWAADYRRRLHGDAAARGRAMQAVNPRIVLRNWMAEAAIRAAEQEDFSLMAALAAALARPYADGIGDEAWAGLPPDWADGLSVSCSS</sequence>
<evidence type="ECO:0000256" key="6">
    <source>
        <dbReference type="ARBA" id="ARBA00022840"/>
    </source>
</evidence>
<dbReference type="GO" id="GO:0030145">
    <property type="term" value="F:manganese ion binding"/>
    <property type="evidence" value="ECO:0007669"/>
    <property type="project" value="UniProtKB-UniRule"/>
</dbReference>
<feature type="binding site" evidence="8">
    <location>
        <position position="89"/>
    </location>
    <ligand>
        <name>ATP</name>
        <dbReference type="ChEBI" id="CHEBI:30616"/>
    </ligand>
</feature>
<feature type="binding site" evidence="8">
    <location>
        <position position="122"/>
    </location>
    <ligand>
        <name>ATP</name>
        <dbReference type="ChEBI" id="CHEBI:30616"/>
    </ligand>
</feature>
<evidence type="ECO:0000313" key="9">
    <source>
        <dbReference type="EMBL" id="AVY95427.1"/>
    </source>
</evidence>
<evidence type="ECO:0000313" key="10">
    <source>
        <dbReference type="Proteomes" id="UP000244173"/>
    </source>
</evidence>
<keyword evidence="8" id="KW-0464">Manganese</keyword>
<proteinExistence type="inferred from homology"/>
<dbReference type="STRING" id="1122240.GCA_000620105_02688"/>
<feature type="binding site" evidence="8">
    <location>
        <position position="258"/>
    </location>
    <ligand>
        <name>Mg(2+)</name>
        <dbReference type="ChEBI" id="CHEBI:18420"/>
    </ligand>
</feature>
<dbReference type="NCBIfam" id="NF000658">
    <property type="entry name" value="PRK00029.1"/>
    <property type="match status" value="1"/>
</dbReference>
<dbReference type="OrthoDB" id="9776281at2"/>
<feature type="binding site" evidence="8">
    <location>
        <position position="90"/>
    </location>
    <ligand>
        <name>ATP</name>
        <dbReference type="ChEBI" id="CHEBI:30616"/>
    </ligand>
</feature>